<dbReference type="EMBL" id="AP028213">
    <property type="protein sequence ID" value="BEI89074.1"/>
    <property type="molecule type" value="Genomic_DNA"/>
</dbReference>
<dbReference type="Proteomes" id="UP001233271">
    <property type="component" value="Chromosome 2"/>
</dbReference>
<evidence type="ECO:0000313" key="2">
    <source>
        <dbReference type="EMBL" id="BEI89074.1"/>
    </source>
</evidence>
<feature type="region of interest" description="Disordered" evidence="1">
    <location>
        <begin position="243"/>
        <end position="305"/>
    </location>
</feature>
<dbReference type="AlphaFoldDB" id="A0AA48KY70"/>
<evidence type="ECO:0000256" key="1">
    <source>
        <dbReference type="SAM" id="MobiDB-lite"/>
    </source>
</evidence>
<organism evidence="2 3">
    <name type="scientific">Cutaneotrichosporon cavernicola</name>
    <dbReference type="NCBI Taxonomy" id="279322"/>
    <lineage>
        <taxon>Eukaryota</taxon>
        <taxon>Fungi</taxon>
        <taxon>Dikarya</taxon>
        <taxon>Basidiomycota</taxon>
        <taxon>Agaricomycotina</taxon>
        <taxon>Tremellomycetes</taxon>
        <taxon>Trichosporonales</taxon>
        <taxon>Trichosporonaceae</taxon>
        <taxon>Cutaneotrichosporon</taxon>
    </lineage>
</organism>
<dbReference type="KEGG" id="ccac:CcaHIS019_0204360"/>
<name>A0AA48KY70_9TREE</name>
<dbReference type="GeneID" id="85492945"/>
<reference evidence="2" key="1">
    <citation type="journal article" date="2023" name="BMC Genomics">
        <title>Chromosome-level genome assemblies of Cutaneotrichosporon spp. (Trichosporonales, Basidiomycota) reveal imbalanced evolution between nucleotide sequences and chromosome synteny.</title>
        <authorList>
            <person name="Kobayashi Y."/>
            <person name="Kayamori A."/>
            <person name="Aoki K."/>
            <person name="Shiwa Y."/>
            <person name="Matsutani M."/>
            <person name="Fujita N."/>
            <person name="Sugita T."/>
            <person name="Iwasaki W."/>
            <person name="Tanaka N."/>
            <person name="Takashima M."/>
        </authorList>
    </citation>
    <scope>NUCLEOTIDE SEQUENCE</scope>
    <source>
        <strain evidence="2">HIS019</strain>
    </source>
</reference>
<gene>
    <name evidence="2" type="ORF">CcaverHIS019_0204360</name>
</gene>
<feature type="compositionally biased region" description="Basic and acidic residues" evidence="1">
    <location>
        <begin position="292"/>
        <end position="305"/>
    </location>
</feature>
<accession>A0AA48KY70</accession>
<sequence>MTSLITIPGCVALHLPARGVAAVPMASGDLHLTLLPADSQTRKEEILTLSVGSSAFVVAKNSPVQRIQSKNEHPSFVFTPAPPEGGQSIGQVRIDMSDSTSPEAWERVEEGCRALEAELKAHNAWEDKELFVDDEYETDGPVTGPKAGWGETIASSVMGGASWLVGRLTGAAAPEETLPTSAPQAPGAHAHAPVQPHHVEEQPADFKTIAADSWTQAGIAARGIGEAAVQVGGAIGQQARTAVGGMREQPAGSENVGASHVTSPTNSTAAAVLNAPSAPTGPIGEEDIAASKAEKKEDKKVPVPA</sequence>
<proteinExistence type="predicted"/>
<feature type="compositionally biased region" description="Polar residues" evidence="1">
    <location>
        <begin position="260"/>
        <end position="269"/>
    </location>
</feature>
<evidence type="ECO:0008006" key="4">
    <source>
        <dbReference type="Google" id="ProtNLM"/>
    </source>
</evidence>
<evidence type="ECO:0000313" key="3">
    <source>
        <dbReference type="Proteomes" id="UP001233271"/>
    </source>
</evidence>
<dbReference type="RefSeq" id="XP_060454340.1">
    <property type="nucleotide sequence ID" value="XM_060597447.1"/>
</dbReference>
<keyword evidence="3" id="KW-1185">Reference proteome</keyword>
<protein>
    <recommendedName>
        <fullName evidence="4">Senescence domain-containing protein</fullName>
    </recommendedName>
</protein>